<comment type="catalytic activity">
    <reaction evidence="1">
        <text>ATP + protein L-histidine = ADP + protein N-phospho-L-histidine.</text>
        <dbReference type="EC" id="2.7.13.3"/>
    </reaction>
</comment>
<evidence type="ECO:0000256" key="3">
    <source>
        <dbReference type="ARBA" id="ARBA00022553"/>
    </source>
</evidence>
<organism evidence="9 10">
    <name type="scientific">Microvirga subterranea</name>
    <dbReference type="NCBI Taxonomy" id="186651"/>
    <lineage>
        <taxon>Bacteria</taxon>
        <taxon>Pseudomonadati</taxon>
        <taxon>Pseudomonadota</taxon>
        <taxon>Alphaproteobacteria</taxon>
        <taxon>Hyphomicrobiales</taxon>
        <taxon>Methylobacteriaceae</taxon>
        <taxon>Microvirga</taxon>
    </lineage>
</organism>
<keyword evidence="10" id="KW-1185">Reference proteome</keyword>
<keyword evidence="3" id="KW-0597">Phosphoprotein</keyword>
<feature type="domain" description="Signal transduction histidine kinase HWE region" evidence="8">
    <location>
        <begin position="24"/>
        <end position="106"/>
    </location>
</feature>
<dbReference type="EC" id="2.7.13.3" evidence="2"/>
<dbReference type="InterPro" id="IPR011102">
    <property type="entry name" value="Sig_transdc_His_kinase_HWE"/>
</dbReference>
<accession>A0A370HIM4</accession>
<evidence type="ECO:0000256" key="2">
    <source>
        <dbReference type="ARBA" id="ARBA00012438"/>
    </source>
</evidence>
<dbReference type="EMBL" id="QQBB01000006">
    <property type="protein sequence ID" value="RDI57964.1"/>
    <property type="molecule type" value="Genomic_DNA"/>
</dbReference>
<evidence type="ECO:0000256" key="6">
    <source>
        <dbReference type="ARBA" id="ARBA00022777"/>
    </source>
</evidence>
<dbReference type="SMART" id="SM00911">
    <property type="entry name" value="HWE_HK"/>
    <property type="match status" value="1"/>
</dbReference>
<evidence type="ECO:0000313" key="10">
    <source>
        <dbReference type="Proteomes" id="UP000254925"/>
    </source>
</evidence>
<dbReference type="InterPro" id="IPR036890">
    <property type="entry name" value="HATPase_C_sf"/>
</dbReference>
<evidence type="ECO:0000256" key="4">
    <source>
        <dbReference type="ARBA" id="ARBA00022679"/>
    </source>
</evidence>
<evidence type="ECO:0000256" key="7">
    <source>
        <dbReference type="ARBA" id="ARBA00022840"/>
    </source>
</evidence>
<keyword evidence="5" id="KW-0547">Nucleotide-binding</keyword>
<dbReference type="GO" id="GO:0004673">
    <property type="term" value="F:protein histidine kinase activity"/>
    <property type="evidence" value="ECO:0007669"/>
    <property type="project" value="UniProtKB-EC"/>
</dbReference>
<evidence type="ECO:0000256" key="5">
    <source>
        <dbReference type="ARBA" id="ARBA00022741"/>
    </source>
</evidence>
<comment type="caution">
    <text evidence="9">The sequence shown here is derived from an EMBL/GenBank/DDBJ whole genome shotgun (WGS) entry which is preliminary data.</text>
</comment>
<dbReference type="GO" id="GO:0005524">
    <property type="term" value="F:ATP binding"/>
    <property type="evidence" value="ECO:0007669"/>
    <property type="project" value="UniProtKB-KW"/>
</dbReference>
<dbReference type="PANTHER" id="PTHR41523:SF7">
    <property type="entry name" value="HISTIDINE KINASE"/>
    <property type="match status" value="1"/>
</dbReference>
<dbReference type="Pfam" id="PF07536">
    <property type="entry name" value="HWE_HK"/>
    <property type="match status" value="1"/>
</dbReference>
<dbReference type="PANTHER" id="PTHR41523">
    <property type="entry name" value="TWO-COMPONENT SYSTEM SENSOR PROTEIN"/>
    <property type="match status" value="1"/>
</dbReference>
<name>A0A370HIM4_9HYPH</name>
<evidence type="ECO:0000259" key="8">
    <source>
        <dbReference type="SMART" id="SM00911"/>
    </source>
</evidence>
<dbReference type="Proteomes" id="UP000254925">
    <property type="component" value="Unassembled WGS sequence"/>
</dbReference>
<dbReference type="AlphaFoldDB" id="A0A370HIM4"/>
<proteinExistence type="predicted"/>
<reference evidence="9 10" key="1">
    <citation type="submission" date="2018-07" db="EMBL/GenBank/DDBJ databases">
        <title>Genomic Encyclopedia of Type Strains, Phase IV (KMG-IV): sequencing the most valuable type-strain genomes for metagenomic binning, comparative biology and taxonomic classification.</title>
        <authorList>
            <person name="Goeker M."/>
        </authorList>
    </citation>
    <scope>NUCLEOTIDE SEQUENCE [LARGE SCALE GENOMIC DNA]</scope>
    <source>
        <strain evidence="9 10">DSM 14364</strain>
    </source>
</reference>
<keyword evidence="6 9" id="KW-0418">Kinase</keyword>
<dbReference type="SUPFAM" id="SSF55874">
    <property type="entry name" value="ATPase domain of HSP90 chaperone/DNA topoisomerase II/histidine kinase"/>
    <property type="match status" value="1"/>
</dbReference>
<keyword evidence="4" id="KW-0808">Transferase</keyword>
<evidence type="ECO:0000256" key="1">
    <source>
        <dbReference type="ARBA" id="ARBA00000085"/>
    </source>
</evidence>
<dbReference type="Gene3D" id="3.30.565.10">
    <property type="entry name" value="Histidine kinase-like ATPase, C-terminal domain"/>
    <property type="match status" value="1"/>
</dbReference>
<protein>
    <recommendedName>
        <fullName evidence="2">histidine kinase</fullName>
        <ecNumber evidence="2">2.7.13.3</ecNumber>
    </recommendedName>
</protein>
<gene>
    <name evidence="9" type="ORF">DES45_106278</name>
</gene>
<sequence>MFAEGSDVTERVRSEEHQRLLLNELNHRVKNTLTTVQSIVSQTLRTAGSTAAAQEAIEARLFALSRAHDVLTRENWDGAWIGEVVAQAISPFQAAGQKRIHGQGTEVRLPPNVALALAMALQELATNAVKYGALSNGTGQVSISWTVDRARDIPHLVLTWEESGGPPVTPPARRGFGTRLVERSLAQGRMAGNARISFASTGVVCTIAAPLGAAVGESMPWSPGAPS</sequence>
<keyword evidence="7" id="KW-0067">ATP-binding</keyword>
<evidence type="ECO:0000313" key="9">
    <source>
        <dbReference type="EMBL" id="RDI57964.1"/>
    </source>
</evidence>